<dbReference type="Proteomes" id="UP001139644">
    <property type="component" value="Unassembled WGS sequence"/>
</dbReference>
<dbReference type="GO" id="GO:0008206">
    <property type="term" value="P:bile acid metabolic process"/>
    <property type="evidence" value="ECO:0007669"/>
    <property type="project" value="UniProtKB-ARBA"/>
</dbReference>
<comment type="similarity">
    <text evidence="1">Belongs to the short-chain dehydrogenases/reductases (SDR) family.</text>
</comment>
<gene>
    <name evidence="3" type="ORF">AWT83_02890</name>
    <name evidence="6" type="ORF">B1P95_11365</name>
    <name evidence="7" type="ORF">EB12_01499</name>
    <name evidence="4" type="ORF">KYX88_02820</name>
    <name evidence="5" type="ORF">P6Z85_02680</name>
</gene>
<dbReference type="EMBL" id="MVGJ01000069">
    <property type="protein sequence ID" value="OOL80381.1"/>
    <property type="molecule type" value="Genomic_DNA"/>
</dbReference>
<evidence type="ECO:0000313" key="7">
    <source>
        <dbReference type="EMBL" id="RBS31314.1"/>
    </source>
</evidence>
<dbReference type="PATRIC" id="fig|1352.655.peg.1276"/>
<dbReference type="InterPro" id="IPR036291">
    <property type="entry name" value="NAD(P)-bd_dom_sf"/>
</dbReference>
<reference evidence="6 9" key="3">
    <citation type="submission" date="2017-02" db="EMBL/GenBank/DDBJ databases">
        <title>Clonality and virulence of isolates of VRE in Hematopoietic Stem Cell Transplanted (HSCT) patients.</title>
        <authorList>
            <person name="Marchi A.P."/>
            <person name="Martins R.C."/>
            <person name="Marie S.K."/>
            <person name="Levin A.S."/>
            <person name="Costa S.F."/>
        </authorList>
    </citation>
    <scope>NUCLEOTIDE SEQUENCE [LARGE SCALE GENOMIC DNA]</scope>
    <source>
        <strain evidence="6 9">LIM1759</strain>
    </source>
</reference>
<sequence length="253" mass="27591">MKNQYPDLAKQVVFITGAASGIGAAQARAFLEQDAFVFGLDQKFGKMEELSLRFPETFAYALGDVRQMKELQQAVSKCQDRFGEVTILLNTSGILDAYKPLMETDESLWDLIYETNVKSMYQLTKIILPDMIRRKSGTIINMASIAGLVAGGGGIAYTSAKHAIVGFTKQLALDYAGQGIRVKGIAPGAIQTPMNAADFEGKGEMAEWVANETPVKRWAQPEEVAELTLFLASPQASYIQGTIIPIDGGWLLK</sequence>
<evidence type="ECO:0000313" key="6">
    <source>
        <dbReference type="EMBL" id="OOL80381.1"/>
    </source>
</evidence>
<name>A0A132P5G0_ENTFC</name>
<dbReference type="EMBL" id="LRHK01000001">
    <property type="protein sequence ID" value="KWX17507.1"/>
    <property type="molecule type" value="Genomic_DNA"/>
</dbReference>
<evidence type="ECO:0000313" key="4">
    <source>
        <dbReference type="EMBL" id="MBX4221782.1"/>
    </source>
</evidence>
<comment type="caution">
    <text evidence="3">The sequence shown here is derived from an EMBL/GenBank/DDBJ whole genome shotgun (WGS) entry which is preliminary data.</text>
</comment>
<dbReference type="InterPro" id="IPR002347">
    <property type="entry name" value="SDR_fam"/>
</dbReference>
<dbReference type="Proteomes" id="UP000191171">
    <property type="component" value="Unassembled WGS sequence"/>
</dbReference>
<evidence type="ECO:0000313" key="9">
    <source>
        <dbReference type="Proteomes" id="UP000191171"/>
    </source>
</evidence>
<evidence type="ECO:0000256" key="2">
    <source>
        <dbReference type="ARBA" id="ARBA00023002"/>
    </source>
</evidence>
<dbReference type="AlphaFoldDB" id="A0A132P5G0"/>
<reference evidence="3 8" key="2">
    <citation type="submission" date="2016-01" db="EMBL/GenBank/DDBJ databases">
        <title>Molecular Mechanisms for transfer of large genomic segments between Enterococcus faecium strains.</title>
        <authorList>
            <person name="Garcia-Solache M.A."/>
            <person name="Lebreton F."/>
            <person name="Mclaughlin R.E."/>
            <person name="Whiteaker J.D."/>
            <person name="Gilmore M.S."/>
            <person name="Rice L.B."/>
        </authorList>
    </citation>
    <scope>NUCLEOTIDE SEQUENCE [LARGE SCALE GENOMIC DNA]</scope>
    <source>
        <strain evidence="3 8">D344RRF x C68</strain>
    </source>
</reference>
<dbReference type="PANTHER" id="PTHR43477:SF1">
    <property type="entry name" value="DIHYDROANTICAPSIN 7-DEHYDROGENASE"/>
    <property type="match status" value="1"/>
</dbReference>
<dbReference type="Proteomes" id="UP000070452">
    <property type="component" value="Unassembled WGS sequence"/>
</dbReference>
<dbReference type="PROSITE" id="PS00061">
    <property type="entry name" value="ADH_SHORT"/>
    <property type="match status" value="1"/>
</dbReference>
<protein>
    <submittedName>
        <fullName evidence="3">3-ketoacyl-ACP reductase</fullName>
    </submittedName>
    <submittedName>
        <fullName evidence="4">3-oxoacyl-ACP reductase</fullName>
        <ecNumber evidence="4">1.1.1.100</ecNumber>
    </submittedName>
    <submittedName>
        <fullName evidence="6">NAD(P)-dependent dehydrogenase</fullName>
    </submittedName>
</protein>
<evidence type="ECO:0000256" key="1">
    <source>
        <dbReference type="ARBA" id="ARBA00006484"/>
    </source>
</evidence>
<accession>A0A132P5G0</accession>
<dbReference type="NCBIfam" id="NF005118">
    <property type="entry name" value="PRK06550.1"/>
    <property type="match status" value="1"/>
</dbReference>
<dbReference type="EMBL" id="LEQJ01000009">
    <property type="protein sequence ID" value="RBS31314.1"/>
    <property type="molecule type" value="Genomic_DNA"/>
</dbReference>
<dbReference type="PRINTS" id="PR00080">
    <property type="entry name" value="SDRFAMILY"/>
</dbReference>
<dbReference type="FunFam" id="3.40.50.720:FF:000084">
    <property type="entry name" value="Short-chain dehydrogenase reductase"/>
    <property type="match status" value="1"/>
</dbReference>
<evidence type="ECO:0000313" key="8">
    <source>
        <dbReference type="Proteomes" id="UP000070452"/>
    </source>
</evidence>
<dbReference type="EMBL" id="JAIFOC010000021">
    <property type="protein sequence ID" value="MBX4221782.1"/>
    <property type="molecule type" value="Genomic_DNA"/>
</dbReference>
<dbReference type="EMBL" id="JARPTX010000006">
    <property type="protein sequence ID" value="MDT2369091.1"/>
    <property type="molecule type" value="Genomic_DNA"/>
</dbReference>
<dbReference type="Gene3D" id="3.40.50.720">
    <property type="entry name" value="NAD(P)-binding Rossmann-like Domain"/>
    <property type="match status" value="1"/>
</dbReference>
<dbReference type="PRINTS" id="PR00081">
    <property type="entry name" value="GDHRDH"/>
</dbReference>
<proteinExistence type="inferred from homology"/>
<dbReference type="InterPro" id="IPR020904">
    <property type="entry name" value="Sc_DH/Rdtase_CS"/>
</dbReference>
<reference evidence="5" key="5">
    <citation type="submission" date="2023-03" db="EMBL/GenBank/DDBJ databases">
        <authorList>
            <person name="Shen W."/>
            <person name="Cai J."/>
        </authorList>
    </citation>
    <scope>NUCLEOTIDE SEQUENCE</scope>
    <source>
        <strain evidence="5">B1010-2</strain>
    </source>
</reference>
<evidence type="ECO:0000313" key="5">
    <source>
        <dbReference type="EMBL" id="MDT2369091.1"/>
    </source>
</evidence>
<dbReference type="SUPFAM" id="SSF51735">
    <property type="entry name" value="NAD(P)-binding Rossmann-fold domains"/>
    <property type="match status" value="1"/>
</dbReference>
<reference evidence="4" key="4">
    <citation type="journal article" date="2022" name="J. Anim. Sci.">
        <title>Whole genome sequence analyses-based assessment of virulence potential and antimicrobial susceptibilities and resistance of Enterococcus faecium strains isolated from commercial swine and cattle probiotic products.</title>
        <authorList>
            <person name="Shridhar P.B."/>
            <person name="Amachawadi R.G."/>
            <person name="Tokach M."/>
            <person name="Patel I."/>
            <person name="Gangiredla J."/>
            <person name="Mammel M."/>
            <person name="Nagaraja T.G."/>
        </authorList>
    </citation>
    <scope>NUCLEOTIDE SEQUENCE</scope>
    <source>
        <strain evidence="4">EF215</strain>
    </source>
</reference>
<dbReference type="Proteomes" id="UP001260956">
    <property type="component" value="Unassembled WGS sequence"/>
</dbReference>
<dbReference type="Pfam" id="PF13561">
    <property type="entry name" value="adh_short_C2"/>
    <property type="match status" value="1"/>
</dbReference>
<dbReference type="InterPro" id="IPR051122">
    <property type="entry name" value="SDR_DHRS6-like"/>
</dbReference>
<evidence type="ECO:0000313" key="10">
    <source>
        <dbReference type="Proteomes" id="UP000253144"/>
    </source>
</evidence>
<reference evidence="7 10" key="1">
    <citation type="submission" date="2015-06" db="EMBL/GenBank/DDBJ databases">
        <title>The Genome Sequence of Enterococcus faecium 131EA1.</title>
        <authorList>
            <consortium name="The Broad Institute Genomics Platform"/>
            <consortium name="The Broad Institute Genome Sequencing Center for Infectious Disease"/>
            <person name="Earl A.M."/>
            <person name="Van Tyne D."/>
            <person name="Lebreton F."/>
            <person name="Saavedra J.T."/>
            <person name="Gilmore M.S."/>
            <person name="Manson Mcguire A."/>
            <person name="Clock S."/>
            <person name="Crupain M."/>
            <person name="Rangan U."/>
            <person name="Young S."/>
            <person name="Abouelleil A."/>
            <person name="Cao P."/>
            <person name="Chapman S.B."/>
            <person name="Griggs A."/>
            <person name="Priest M."/>
            <person name="Shea T."/>
            <person name="Wortman J."/>
            <person name="Nusbaum C."/>
            <person name="Birren B."/>
        </authorList>
    </citation>
    <scope>NUCLEOTIDE SEQUENCE [LARGE SCALE GENOMIC DNA]</scope>
    <source>
        <strain evidence="7 10">131EA1</strain>
    </source>
</reference>
<dbReference type="GO" id="GO:0004316">
    <property type="term" value="F:3-oxoacyl-[acyl-carrier-protein] reductase (NADPH) activity"/>
    <property type="evidence" value="ECO:0007669"/>
    <property type="project" value="UniProtKB-EC"/>
</dbReference>
<evidence type="ECO:0000313" key="3">
    <source>
        <dbReference type="EMBL" id="KWX17507.1"/>
    </source>
</evidence>
<dbReference type="Proteomes" id="UP000253144">
    <property type="component" value="Unassembled WGS sequence"/>
</dbReference>
<dbReference type="RefSeq" id="WP_002297929.1">
    <property type="nucleotide sequence ID" value="NZ_AP019394.1"/>
</dbReference>
<organism evidence="3 8">
    <name type="scientific">Enterococcus faecium</name>
    <name type="common">Streptococcus faecium</name>
    <dbReference type="NCBI Taxonomy" id="1352"/>
    <lineage>
        <taxon>Bacteria</taxon>
        <taxon>Bacillati</taxon>
        <taxon>Bacillota</taxon>
        <taxon>Bacilli</taxon>
        <taxon>Lactobacillales</taxon>
        <taxon>Enterococcaceae</taxon>
        <taxon>Enterococcus</taxon>
    </lineage>
</organism>
<dbReference type="PANTHER" id="PTHR43477">
    <property type="entry name" value="DIHYDROANTICAPSIN 7-DEHYDROGENASE"/>
    <property type="match status" value="1"/>
</dbReference>
<keyword evidence="2 4" id="KW-0560">Oxidoreductase</keyword>
<dbReference type="EC" id="1.1.1.100" evidence="4"/>
<dbReference type="CDD" id="cd05233">
    <property type="entry name" value="SDR_c"/>
    <property type="match status" value="1"/>
</dbReference>